<keyword evidence="1" id="KW-1133">Transmembrane helix</keyword>
<accession>A0ABD5S9U5</accession>
<comment type="caution">
    <text evidence="2">The sequence shown here is derived from an EMBL/GenBank/DDBJ whole genome shotgun (WGS) entry which is preliminary data.</text>
</comment>
<organism evidence="2 3">
    <name type="scientific">Halorubrum tibetense</name>
    <dbReference type="NCBI Taxonomy" id="175631"/>
    <lineage>
        <taxon>Archaea</taxon>
        <taxon>Methanobacteriati</taxon>
        <taxon>Methanobacteriota</taxon>
        <taxon>Stenosarchaea group</taxon>
        <taxon>Halobacteria</taxon>
        <taxon>Halobacteriales</taxon>
        <taxon>Haloferacaceae</taxon>
        <taxon>Halorubrum</taxon>
    </lineage>
</organism>
<dbReference type="EMBL" id="JBHSWW010000032">
    <property type="protein sequence ID" value="MFC6752646.1"/>
    <property type="molecule type" value="Genomic_DNA"/>
</dbReference>
<gene>
    <name evidence="2" type="ORF">ACFQEU_04075</name>
</gene>
<dbReference type="AlphaFoldDB" id="A0ABD5S9U5"/>
<keyword evidence="1" id="KW-0812">Transmembrane</keyword>
<name>A0ABD5S9U5_9EURY</name>
<proteinExistence type="predicted"/>
<protein>
    <recommendedName>
        <fullName evidence="4">Transporter</fullName>
    </recommendedName>
</protein>
<evidence type="ECO:0008006" key="4">
    <source>
        <dbReference type="Google" id="ProtNLM"/>
    </source>
</evidence>
<keyword evidence="1" id="KW-0472">Membrane</keyword>
<evidence type="ECO:0000256" key="1">
    <source>
        <dbReference type="SAM" id="Phobius"/>
    </source>
</evidence>
<sequence length="50" mass="5118">MNLTAVFHAGFGVMLLVGILASDTTIRVAAFGIGVALFVAGIVVARRGDE</sequence>
<dbReference type="Proteomes" id="UP001596442">
    <property type="component" value="Unassembled WGS sequence"/>
</dbReference>
<keyword evidence="3" id="KW-1185">Reference proteome</keyword>
<dbReference type="RefSeq" id="WP_379779535.1">
    <property type="nucleotide sequence ID" value="NZ_JBHSWW010000032.1"/>
</dbReference>
<reference evidence="2 3" key="1">
    <citation type="journal article" date="2019" name="Int. J. Syst. Evol. Microbiol.">
        <title>The Global Catalogue of Microorganisms (GCM) 10K type strain sequencing project: providing services to taxonomists for standard genome sequencing and annotation.</title>
        <authorList>
            <consortium name="The Broad Institute Genomics Platform"/>
            <consortium name="The Broad Institute Genome Sequencing Center for Infectious Disease"/>
            <person name="Wu L."/>
            <person name="Ma J."/>
        </authorList>
    </citation>
    <scope>NUCLEOTIDE SEQUENCE [LARGE SCALE GENOMIC DNA]</scope>
    <source>
        <strain evidence="2 3">CGMCC 1.3239</strain>
    </source>
</reference>
<evidence type="ECO:0000313" key="3">
    <source>
        <dbReference type="Proteomes" id="UP001596442"/>
    </source>
</evidence>
<feature type="transmembrane region" description="Helical" evidence="1">
    <location>
        <begin position="5"/>
        <end position="22"/>
    </location>
</feature>
<feature type="transmembrane region" description="Helical" evidence="1">
    <location>
        <begin position="28"/>
        <end position="45"/>
    </location>
</feature>
<evidence type="ECO:0000313" key="2">
    <source>
        <dbReference type="EMBL" id="MFC6752646.1"/>
    </source>
</evidence>